<sequence>MIAPGSPAPYSTDVGPRSTVMLSIMYGSTRQLDRFSVFGTCRPFT</sequence>
<gene>
    <name evidence="1" type="ORF">BamIOP4010DRAFT_6513</name>
</gene>
<reference evidence="1 2" key="1">
    <citation type="submission" date="2008-03" db="EMBL/GenBank/DDBJ databases">
        <title>Sequencing of the draft genome and assembly of Burkholderia ambifaria IOP40-10.</title>
        <authorList>
            <consortium name="US DOE Joint Genome Institute (JGI-PGF)"/>
            <person name="Copeland A."/>
            <person name="Lucas S."/>
            <person name="Lapidus A."/>
            <person name="Glavina del Rio T."/>
            <person name="Dalin E."/>
            <person name="Tice H."/>
            <person name="Bruce D."/>
            <person name="Goodwin L."/>
            <person name="Pitluck S."/>
            <person name="Larimer F."/>
            <person name="Land M.L."/>
            <person name="Hauser L."/>
            <person name="Tiedje J."/>
            <person name="Richardson P."/>
        </authorList>
    </citation>
    <scope>NUCLEOTIDE SEQUENCE [LARGE SCALE GENOMIC DNA]</scope>
    <source>
        <strain evidence="1 2">IOP40-10</strain>
    </source>
</reference>
<name>B1FR52_9BURK</name>
<accession>B1FR52</accession>
<protein>
    <submittedName>
        <fullName evidence="1">Uncharacterized protein</fullName>
    </submittedName>
</protein>
<dbReference type="Proteomes" id="UP000005463">
    <property type="component" value="Unassembled WGS sequence"/>
</dbReference>
<comment type="caution">
    <text evidence="1">The sequence shown here is derived from an EMBL/GenBank/DDBJ whole genome shotgun (WGS) entry which is preliminary data.</text>
</comment>
<evidence type="ECO:0000313" key="1">
    <source>
        <dbReference type="EMBL" id="EDS99970.1"/>
    </source>
</evidence>
<dbReference type="EMBL" id="ABLC01000376">
    <property type="protein sequence ID" value="EDS99970.1"/>
    <property type="molecule type" value="Genomic_DNA"/>
</dbReference>
<evidence type="ECO:0000313" key="2">
    <source>
        <dbReference type="Proteomes" id="UP000005463"/>
    </source>
</evidence>
<proteinExistence type="predicted"/>
<organism evidence="1 2">
    <name type="scientific">Burkholderia ambifaria IOP40-10</name>
    <dbReference type="NCBI Taxonomy" id="396596"/>
    <lineage>
        <taxon>Bacteria</taxon>
        <taxon>Pseudomonadati</taxon>
        <taxon>Pseudomonadota</taxon>
        <taxon>Betaproteobacteria</taxon>
        <taxon>Burkholderiales</taxon>
        <taxon>Burkholderiaceae</taxon>
        <taxon>Burkholderia</taxon>
        <taxon>Burkholderia cepacia complex</taxon>
    </lineage>
</organism>
<dbReference type="AlphaFoldDB" id="B1FR52"/>